<keyword evidence="1" id="KW-1133">Transmembrane helix</keyword>
<dbReference type="EMBL" id="JAGHKO010000001">
    <property type="protein sequence ID" value="MBO9199837.1"/>
    <property type="molecule type" value="Genomic_DNA"/>
</dbReference>
<name>A0ABS3YPM6_9BACT</name>
<dbReference type="Proteomes" id="UP000677244">
    <property type="component" value="Unassembled WGS sequence"/>
</dbReference>
<feature type="transmembrane region" description="Helical" evidence="1">
    <location>
        <begin position="35"/>
        <end position="52"/>
    </location>
</feature>
<keyword evidence="1" id="KW-0812">Transmembrane</keyword>
<reference evidence="2 3" key="1">
    <citation type="submission" date="2021-03" db="EMBL/GenBank/DDBJ databases">
        <title>Assistant Professor.</title>
        <authorList>
            <person name="Huq M.A."/>
        </authorList>
    </citation>
    <scope>NUCLEOTIDE SEQUENCE [LARGE SCALE GENOMIC DNA]</scope>
    <source>
        <strain evidence="2 3">MAH-29</strain>
    </source>
</reference>
<keyword evidence="1" id="KW-0472">Membrane</keyword>
<organism evidence="2 3">
    <name type="scientific">Niastella soli</name>
    <dbReference type="NCBI Taxonomy" id="2821487"/>
    <lineage>
        <taxon>Bacteria</taxon>
        <taxon>Pseudomonadati</taxon>
        <taxon>Bacteroidota</taxon>
        <taxon>Chitinophagia</taxon>
        <taxon>Chitinophagales</taxon>
        <taxon>Chitinophagaceae</taxon>
        <taxon>Niastella</taxon>
    </lineage>
</organism>
<proteinExistence type="predicted"/>
<feature type="transmembrane region" description="Helical" evidence="1">
    <location>
        <begin position="9"/>
        <end position="29"/>
    </location>
</feature>
<evidence type="ECO:0000256" key="1">
    <source>
        <dbReference type="SAM" id="Phobius"/>
    </source>
</evidence>
<gene>
    <name evidence="2" type="ORF">J7I42_06150</name>
</gene>
<comment type="caution">
    <text evidence="2">The sequence shown here is derived from an EMBL/GenBank/DDBJ whole genome shotgun (WGS) entry which is preliminary data.</text>
</comment>
<evidence type="ECO:0000313" key="2">
    <source>
        <dbReference type="EMBL" id="MBO9199837.1"/>
    </source>
</evidence>
<sequence length="100" mass="11087">MIKQQSSTSLIFCIAMDLIGYATYAIPGFGEFGDIIWAPISALIFFVTFGGWKGALGGAFNFVEEILPGTDFIPSFTIMWFLKRLGKTQKQEPIRTIKIG</sequence>
<keyword evidence="3" id="KW-1185">Reference proteome</keyword>
<dbReference type="RefSeq" id="WP_209137891.1">
    <property type="nucleotide sequence ID" value="NZ_JAGHKO010000001.1"/>
</dbReference>
<evidence type="ECO:0000313" key="3">
    <source>
        <dbReference type="Proteomes" id="UP000677244"/>
    </source>
</evidence>
<protein>
    <submittedName>
        <fullName evidence="2">Uncharacterized protein</fullName>
    </submittedName>
</protein>
<accession>A0ABS3YPM6</accession>